<dbReference type="OrthoDB" id="66964at2759"/>
<dbReference type="InterPro" id="IPR056988">
    <property type="entry name" value="Zn_ribbon_pln"/>
</dbReference>
<dbReference type="Gene3D" id="1.10.287.110">
    <property type="entry name" value="DnaJ domain"/>
    <property type="match status" value="1"/>
</dbReference>
<feature type="compositionally biased region" description="Basic and acidic residues" evidence="1">
    <location>
        <begin position="733"/>
        <end position="745"/>
    </location>
</feature>
<dbReference type="Proteomes" id="UP001153076">
    <property type="component" value="Unassembled WGS sequence"/>
</dbReference>
<feature type="compositionally biased region" description="Basic and acidic residues" evidence="1">
    <location>
        <begin position="429"/>
        <end position="441"/>
    </location>
</feature>
<feature type="compositionally biased region" description="Polar residues" evidence="1">
    <location>
        <begin position="449"/>
        <end position="463"/>
    </location>
</feature>
<comment type="caution">
    <text evidence="3">The sequence shown here is derived from an EMBL/GenBank/DDBJ whole genome shotgun (WGS) entry which is preliminary data.</text>
</comment>
<evidence type="ECO:0000313" key="4">
    <source>
        <dbReference type="Proteomes" id="UP001153076"/>
    </source>
</evidence>
<dbReference type="Pfam" id="PF00226">
    <property type="entry name" value="DnaJ"/>
    <property type="match status" value="1"/>
</dbReference>
<feature type="domain" description="J" evidence="2">
    <location>
        <begin position="66"/>
        <end position="130"/>
    </location>
</feature>
<proteinExistence type="predicted"/>
<dbReference type="InterPro" id="IPR036869">
    <property type="entry name" value="J_dom_sf"/>
</dbReference>
<evidence type="ECO:0000259" key="2">
    <source>
        <dbReference type="PROSITE" id="PS50076"/>
    </source>
</evidence>
<reference evidence="3" key="1">
    <citation type="submission" date="2022-04" db="EMBL/GenBank/DDBJ databases">
        <title>Carnegiea gigantea Genome sequencing and assembly v2.</title>
        <authorList>
            <person name="Copetti D."/>
            <person name="Sanderson M.J."/>
            <person name="Burquez A."/>
            <person name="Wojciechowski M.F."/>
        </authorList>
    </citation>
    <scope>NUCLEOTIDE SEQUENCE</scope>
    <source>
        <strain evidence="3">SGP5-SGP5p</strain>
        <tissue evidence="3">Aerial part</tissue>
    </source>
</reference>
<evidence type="ECO:0000256" key="1">
    <source>
        <dbReference type="SAM" id="MobiDB-lite"/>
    </source>
</evidence>
<feature type="region of interest" description="Disordered" evidence="1">
    <location>
        <begin position="142"/>
        <end position="176"/>
    </location>
</feature>
<feature type="region of interest" description="Disordered" evidence="1">
    <location>
        <begin position="425"/>
        <end position="470"/>
    </location>
</feature>
<evidence type="ECO:0000313" key="3">
    <source>
        <dbReference type="EMBL" id="KAJ8426702.1"/>
    </source>
</evidence>
<sequence>MECNKDEAVKAKELAEKKFQEKDIMGARKLALKAQRLFPSLDGIPDLLATLNIYVSAERKINGEVDWYGVLGVGPSSDEETVKKQYRKLALTLHPDKNKSVGAEGAFKILSEAWGLLSDRSKRAAYDQKRNSRGIYQKVMTSNSSKPVDRNGLRPSVNVGNFNDRTRNYPNPHSIPVAPPQRKTFWTRCTSCEMQFEYVLLYLNKKLECYNCKEPFVATQIPPPQMNCPPPWPSYMPQHTSGNTAAAYSSSTGGRMFTGPVGHPGGLGNVPASASSVPQTMNGIKSPCENTKKIYEDAQLSATLEDALKSKTNAFRRANAGETNVASTTLKGEKPRKKRRINEQKMNDTGVENIDQLARGSQTAAYGNSNGVERFIGETEKVSIGSRWTASARELSLLEIRNMLMTKAKTEICMKLNEWKSITSTTKASGKDTGVKETEKTKQRRPIKNVSNADANGVDNSGNKAGVYARDKYPDEKLKTSLTNSYSVDSEAQASDSAPLSMTVPDPDFHDFDKDRTVGAFGDNQVWAAYDDDDGMPRYYAMIHNVISRKPFKMRISWLNSKSNAEFGPLNWVGSGFFKTSGNFRVGQYKIYESANAFSHRVKWTKGLRGAIQIYPSKGDVWALYRNWSPEWNEHTPDEVIHQYDMVEVLGDYDKEKGVTVIPLIKVAGFKTVFRRHMDKEQAMVIPREEMFRLSHQVPFCLLTGEESPRAPKGCLELDPAATPMELLQVIPESKEELKKNDTENPQKSQHSMPMKRKV</sequence>
<dbReference type="Pfam" id="PF11926">
    <property type="entry name" value="DUF3444"/>
    <property type="match status" value="1"/>
</dbReference>
<dbReference type="EMBL" id="JAKOGI010001249">
    <property type="protein sequence ID" value="KAJ8426702.1"/>
    <property type="molecule type" value="Genomic_DNA"/>
</dbReference>
<feature type="region of interest" description="Disordered" evidence="1">
    <location>
        <begin position="484"/>
        <end position="504"/>
    </location>
</feature>
<keyword evidence="4" id="KW-1185">Reference proteome</keyword>
<dbReference type="SUPFAM" id="SSF46565">
    <property type="entry name" value="Chaperone J-domain"/>
    <property type="match status" value="1"/>
</dbReference>
<dbReference type="InterPro" id="IPR001623">
    <property type="entry name" value="DnaJ_domain"/>
</dbReference>
<feature type="compositionally biased region" description="Polar residues" evidence="1">
    <location>
        <begin position="158"/>
        <end position="171"/>
    </location>
</feature>
<feature type="compositionally biased region" description="Polar residues" evidence="1">
    <location>
        <begin position="484"/>
        <end position="500"/>
    </location>
</feature>
<dbReference type="PROSITE" id="PS50076">
    <property type="entry name" value="DNAJ_2"/>
    <property type="match status" value="1"/>
</dbReference>
<dbReference type="CDD" id="cd06257">
    <property type="entry name" value="DnaJ"/>
    <property type="match status" value="1"/>
</dbReference>
<protein>
    <recommendedName>
        <fullName evidence="2">J domain-containing protein</fullName>
    </recommendedName>
</protein>
<gene>
    <name evidence="3" type="ORF">Cgig2_020689</name>
</gene>
<name>A0A9Q1GWG2_9CARY</name>
<dbReference type="AlphaFoldDB" id="A0A9Q1GWG2"/>
<dbReference type="InterPro" id="IPR024593">
    <property type="entry name" value="DUF3444"/>
</dbReference>
<dbReference type="PANTHER" id="PTHR44137:SF32">
    <property type="entry name" value="DNAJ HEAT SHOCK AMINO-TERMINAL DOMAIN PROTEIN"/>
    <property type="match status" value="1"/>
</dbReference>
<feature type="region of interest" description="Disordered" evidence="1">
    <location>
        <begin position="733"/>
        <end position="759"/>
    </location>
</feature>
<organism evidence="3 4">
    <name type="scientific">Carnegiea gigantea</name>
    <dbReference type="NCBI Taxonomy" id="171969"/>
    <lineage>
        <taxon>Eukaryota</taxon>
        <taxon>Viridiplantae</taxon>
        <taxon>Streptophyta</taxon>
        <taxon>Embryophyta</taxon>
        <taxon>Tracheophyta</taxon>
        <taxon>Spermatophyta</taxon>
        <taxon>Magnoliopsida</taxon>
        <taxon>eudicotyledons</taxon>
        <taxon>Gunneridae</taxon>
        <taxon>Pentapetalae</taxon>
        <taxon>Caryophyllales</taxon>
        <taxon>Cactineae</taxon>
        <taxon>Cactaceae</taxon>
        <taxon>Cactoideae</taxon>
        <taxon>Echinocereeae</taxon>
        <taxon>Carnegiea</taxon>
    </lineage>
</organism>
<dbReference type="SMART" id="SM00271">
    <property type="entry name" value="DnaJ"/>
    <property type="match status" value="1"/>
</dbReference>
<dbReference type="PRINTS" id="PR00625">
    <property type="entry name" value="JDOMAIN"/>
</dbReference>
<dbReference type="Pfam" id="PF23551">
    <property type="entry name" value="Zn_ribbon_20"/>
    <property type="match status" value="1"/>
</dbReference>
<accession>A0A9Q1GWG2</accession>
<dbReference type="PANTHER" id="PTHR44137">
    <property type="entry name" value="BNAC03G44070D PROTEIN"/>
    <property type="match status" value="1"/>
</dbReference>